<proteinExistence type="predicted"/>
<evidence type="ECO:0008006" key="2">
    <source>
        <dbReference type="Google" id="ProtNLM"/>
    </source>
</evidence>
<organism evidence="1">
    <name type="scientific">marine sediment metagenome</name>
    <dbReference type="NCBI Taxonomy" id="412755"/>
    <lineage>
        <taxon>unclassified sequences</taxon>
        <taxon>metagenomes</taxon>
        <taxon>ecological metagenomes</taxon>
    </lineage>
</organism>
<dbReference type="Gene3D" id="3.40.50.850">
    <property type="entry name" value="Isochorismatase-like"/>
    <property type="match status" value="1"/>
</dbReference>
<gene>
    <name evidence="1" type="ORF">S03H2_44708</name>
</gene>
<name>X1J654_9ZZZZ</name>
<evidence type="ECO:0000313" key="1">
    <source>
        <dbReference type="EMBL" id="GAH65238.1"/>
    </source>
</evidence>
<sequence length="70" mass="8091">MIERTSVAKKGLIIVDMLKDFMEEKGALFCGNECRKIIPFVVDTLENMRNEGATIIFRTVHTVHYIRFEA</sequence>
<comment type="caution">
    <text evidence="1">The sequence shown here is derived from an EMBL/GenBank/DDBJ whole genome shotgun (WGS) entry which is preliminary data.</text>
</comment>
<dbReference type="AlphaFoldDB" id="X1J654"/>
<accession>X1J654</accession>
<dbReference type="InterPro" id="IPR036380">
    <property type="entry name" value="Isochorismatase-like_sf"/>
</dbReference>
<dbReference type="EMBL" id="BARU01027972">
    <property type="protein sequence ID" value="GAH65238.1"/>
    <property type="molecule type" value="Genomic_DNA"/>
</dbReference>
<dbReference type="SUPFAM" id="SSF52499">
    <property type="entry name" value="Isochorismatase-like hydrolases"/>
    <property type="match status" value="1"/>
</dbReference>
<reference evidence="1" key="1">
    <citation type="journal article" date="2014" name="Front. Microbiol.">
        <title>High frequency of phylogenetically diverse reductive dehalogenase-homologous genes in deep subseafloor sedimentary metagenomes.</title>
        <authorList>
            <person name="Kawai M."/>
            <person name="Futagami T."/>
            <person name="Toyoda A."/>
            <person name="Takaki Y."/>
            <person name="Nishi S."/>
            <person name="Hori S."/>
            <person name="Arai W."/>
            <person name="Tsubouchi T."/>
            <person name="Morono Y."/>
            <person name="Uchiyama I."/>
            <person name="Ito T."/>
            <person name="Fujiyama A."/>
            <person name="Inagaki F."/>
            <person name="Takami H."/>
        </authorList>
    </citation>
    <scope>NUCLEOTIDE SEQUENCE</scope>
    <source>
        <strain evidence="1">Expedition CK06-06</strain>
    </source>
</reference>
<protein>
    <recommendedName>
        <fullName evidence="2">Isochorismatase-like domain-containing protein</fullName>
    </recommendedName>
</protein>